<evidence type="ECO:0000313" key="3">
    <source>
        <dbReference type="Proteomes" id="UP001081283"/>
    </source>
</evidence>
<protein>
    <recommendedName>
        <fullName evidence="4">DUF2235 domain-containing protein</fullName>
    </recommendedName>
</protein>
<comment type="caution">
    <text evidence="2">The sequence shown here is derived from an EMBL/GenBank/DDBJ whole genome shotgun (WGS) entry which is preliminary data.</text>
</comment>
<keyword evidence="3" id="KW-1185">Reference proteome</keyword>
<dbReference type="RefSeq" id="WP_267613078.1">
    <property type="nucleotide sequence ID" value="NZ_JAOVZQ010000001.1"/>
</dbReference>
<dbReference type="Proteomes" id="UP001081283">
    <property type="component" value="Unassembled WGS sequence"/>
</dbReference>
<feature type="region of interest" description="Disordered" evidence="1">
    <location>
        <begin position="38"/>
        <end position="57"/>
    </location>
</feature>
<proteinExistence type="predicted"/>
<gene>
    <name evidence="2" type="ORF">OEG82_14295</name>
</gene>
<name>A0ABT3YH07_9HYPH</name>
<sequence>MYVIAGIDGTGAYNDAEYSRHFRNSYVKQFSSNVGPPSFGHYQRGPSMEGASTKPRGEEAARQLVQALAPMQRKGAKVGVFLTGFSRGGAAAIWAARVLADSKITVDAMFLFDAVDRAVGLDVDAVSPNVRSVYHARRSTSAESREFFGNCGVRYHKGSTVYHSKWFHCTHGAVGGTPWTSAGSDGKIYEGNTTISHGMMILLPMPLSVLARSQHHANKTKVTLEQEKSGSAKVFDWMSGHFEAEKQKAMLRNKYRDVAADRSNVG</sequence>
<organism evidence="2 3">
    <name type="scientific">Hoeflea ulvae</name>
    <dbReference type="NCBI Taxonomy" id="2983764"/>
    <lineage>
        <taxon>Bacteria</taxon>
        <taxon>Pseudomonadati</taxon>
        <taxon>Pseudomonadota</taxon>
        <taxon>Alphaproteobacteria</taxon>
        <taxon>Hyphomicrobiales</taxon>
        <taxon>Rhizobiaceae</taxon>
        <taxon>Hoeflea</taxon>
    </lineage>
</organism>
<evidence type="ECO:0000256" key="1">
    <source>
        <dbReference type="SAM" id="MobiDB-lite"/>
    </source>
</evidence>
<reference evidence="2" key="1">
    <citation type="submission" date="2022-10" db="EMBL/GenBank/DDBJ databases">
        <title>Hoeflea sp. J2-29, isolated from marine algae.</title>
        <authorList>
            <person name="Kristyanto S."/>
            <person name="Kim J.M."/>
            <person name="Jeon C.O."/>
        </authorList>
    </citation>
    <scope>NUCLEOTIDE SEQUENCE</scope>
    <source>
        <strain evidence="2">J2-29</strain>
    </source>
</reference>
<dbReference type="SUPFAM" id="SSF53474">
    <property type="entry name" value="alpha/beta-Hydrolases"/>
    <property type="match status" value="1"/>
</dbReference>
<evidence type="ECO:0008006" key="4">
    <source>
        <dbReference type="Google" id="ProtNLM"/>
    </source>
</evidence>
<accession>A0ABT3YH07</accession>
<dbReference type="InterPro" id="IPR029058">
    <property type="entry name" value="AB_hydrolase_fold"/>
</dbReference>
<dbReference type="Gene3D" id="3.40.50.1820">
    <property type="entry name" value="alpha/beta hydrolase"/>
    <property type="match status" value="1"/>
</dbReference>
<dbReference type="EMBL" id="JAOVZQ010000001">
    <property type="protein sequence ID" value="MCY0095184.1"/>
    <property type="molecule type" value="Genomic_DNA"/>
</dbReference>
<evidence type="ECO:0000313" key="2">
    <source>
        <dbReference type="EMBL" id="MCY0095184.1"/>
    </source>
</evidence>